<proteinExistence type="inferred from homology"/>
<dbReference type="Pfam" id="PF00672">
    <property type="entry name" value="HAMP"/>
    <property type="match status" value="1"/>
</dbReference>
<keyword evidence="5" id="KW-0812">Transmembrane</keyword>
<feature type="domain" description="Methyl-accepting transducer" evidence="6">
    <location>
        <begin position="448"/>
        <end position="684"/>
    </location>
</feature>
<dbReference type="PROSITE" id="PS50885">
    <property type="entry name" value="HAMP"/>
    <property type="match status" value="1"/>
</dbReference>
<evidence type="ECO:0000256" key="5">
    <source>
        <dbReference type="SAM" id="Phobius"/>
    </source>
</evidence>
<dbReference type="EMBL" id="CP069362">
    <property type="protein sequence ID" value="WGS65339.1"/>
    <property type="molecule type" value="Genomic_DNA"/>
</dbReference>
<evidence type="ECO:0000256" key="4">
    <source>
        <dbReference type="SAM" id="Coils"/>
    </source>
</evidence>
<dbReference type="PROSITE" id="PS50111">
    <property type="entry name" value="CHEMOTAXIS_TRANSDUC_2"/>
    <property type="match status" value="1"/>
</dbReference>
<dbReference type="SMART" id="SM00304">
    <property type="entry name" value="HAMP"/>
    <property type="match status" value="1"/>
</dbReference>
<dbReference type="SUPFAM" id="SSF58104">
    <property type="entry name" value="Methyl-accepting chemotaxis protein (MCP) signaling domain"/>
    <property type="match status" value="1"/>
</dbReference>
<feature type="transmembrane region" description="Helical" evidence="5">
    <location>
        <begin position="7"/>
        <end position="27"/>
    </location>
</feature>
<keyword evidence="4" id="KW-0175">Coiled coil</keyword>
<dbReference type="InterPro" id="IPR003660">
    <property type="entry name" value="HAMP_dom"/>
</dbReference>
<comment type="similarity">
    <text evidence="2">Belongs to the methyl-accepting chemotaxis (MCP) protein family.</text>
</comment>
<keyword evidence="9" id="KW-1185">Reference proteome</keyword>
<evidence type="ECO:0000256" key="3">
    <source>
        <dbReference type="PROSITE-ProRule" id="PRU00284"/>
    </source>
</evidence>
<protein>
    <submittedName>
        <fullName evidence="8">Methyl-accepting chemotaxis protein</fullName>
    </submittedName>
</protein>
<evidence type="ECO:0000256" key="2">
    <source>
        <dbReference type="ARBA" id="ARBA00029447"/>
    </source>
</evidence>
<dbReference type="Gene3D" id="6.10.340.10">
    <property type="match status" value="1"/>
</dbReference>
<feature type="domain" description="HAMP" evidence="7">
    <location>
        <begin position="377"/>
        <end position="429"/>
    </location>
</feature>
<evidence type="ECO:0000313" key="8">
    <source>
        <dbReference type="EMBL" id="WGS65339.1"/>
    </source>
</evidence>
<accession>A0ABY8PRR0</accession>
<dbReference type="InterPro" id="IPR004090">
    <property type="entry name" value="Chemotax_Me-accpt_rcpt"/>
</dbReference>
<dbReference type="InterPro" id="IPR004089">
    <property type="entry name" value="MCPsignal_dom"/>
</dbReference>
<dbReference type="PANTHER" id="PTHR32089">
    <property type="entry name" value="METHYL-ACCEPTING CHEMOTAXIS PROTEIN MCPB"/>
    <property type="match status" value="1"/>
</dbReference>
<keyword evidence="5" id="KW-0472">Membrane</keyword>
<evidence type="ECO:0000259" key="6">
    <source>
        <dbReference type="PROSITE" id="PS50111"/>
    </source>
</evidence>
<feature type="coiled-coil region" evidence="4">
    <location>
        <begin position="592"/>
        <end position="731"/>
    </location>
</feature>
<dbReference type="CDD" id="cd11386">
    <property type="entry name" value="MCP_signal"/>
    <property type="match status" value="1"/>
</dbReference>
<name>A0ABY8PRR0_9BACT</name>
<evidence type="ECO:0000259" key="7">
    <source>
        <dbReference type="PROSITE" id="PS50885"/>
    </source>
</evidence>
<dbReference type="PANTHER" id="PTHR32089:SF112">
    <property type="entry name" value="LYSOZYME-LIKE PROTEIN-RELATED"/>
    <property type="match status" value="1"/>
</dbReference>
<reference evidence="8 9" key="1">
    <citation type="submission" date="2021-02" db="EMBL/GenBank/DDBJ databases">
        <title>Characterization of Marinitoga sp. nov. str. BP5-C20A.</title>
        <authorList>
            <person name="Erauso G."/>
            <person name="Postec A."/>
        </authorList>
    </citation>
    <scope>NUCLEOTIDE SEQUENCE [LARGE SCALE GENOMIC DNA]</scope>
    <source>
        <strain evidence="8 9">BP5-C20A</strain>
    </source>
</reference>
<dbReference type="CDD" id="cd06225">
    <property type="entry name" value="HAMP"/>
    <property type="match status" value="1"/>
</dbReference>
<dbReference type="Pfam" id="PF00015">
    <property type="entry name" value="MCPsignal"/>
    <property type="match status" value="1"/>
</dbReference>
<dbReference type="Gene3D" id="1.10.287.950">
    <property type="entry name" value="Methyl-accepting chemotaxis protein"/>
    <property type="match status" value="1"/>
</dbReference>
<dbReference type="RefSeq" id="WP_280999721.1">
    <property type="nucleotide sequence ID" value="NZ_CP069362.1"/>
</dbReference>
<dbReference type="PRINTS" id="PR00260">
    <property type="entry name" value="CHEMTRNSDUCR"/>
</dbReference>
<keyword evidence="5" id="KW-1133">Transmembrane helix</keyword>
<evidence type="ECO:0000313" key="9">
    <source>
        <dbReference type="Proteomes" id="UP001232493"/>
    </source>
</evidence>
<dbReference type="SMART" id="SM00283">
    <property type="entry name" value="MA"/>
    <property type="match status" value="1"/>
</dbReference>
<feature type="transmembrane region" description="Helical" evidence="5">
    <location>
        <begin position="356"/>
        <end position="375"/>
    </location>
</feature>
<organism evidence="8 9">
    <name type="scientific">Marinitoga aeolica</name>
    <dbReference type="NCBI Taxonomy" id="2809031"/>
    <lineage>
        <taxon>Bacteria</taxon>
        <taxon>Thermotogati</taxon>
        <taxon>Thermotogota</taxon>
        <taxon>Thermotogae</taxon>
        <taxon>Petrotogales</taxon>
        <taxon>Petrotogaceae</taxon>
        <taxon>Marinitoga</taxon>
    </lineage>
</organism>
<dbReference type="Proteomes" id="UP001232493">
    <property type="component" value="Chromosome"/>
</dbReference>
<keyword evidence="1 3" id="KW-0807">Transducer</keyword>
<evidence type="ECO:0000256" key="1">
    <source>
        <dbReference type="ARBA" id="ARBA00023224"/>
    </source>
</evidence>
<sequence>MKINGKILTLVFILLFSSFTIFFLISVNQSQTALQESFINKLIVARDSKRVFLEKTLSDVKKDIEYFSELPVIVENLNNMFGEEDFSKSLGSFDKYLEYLKEVYHDNNPYKNREKLDNIFYDDNFDQSKVTPDALDELYQYNSIHEKLNPLLRKLILTKPIYYDVFYITSDGYVMYSTKKNKDFGTNIETGKYKNTSLGDLYKILKEKDDNNVHFSDIKYYTAGDEEHGFFAGKRIVYNDEKIGYLIVHIINEAFDKVLQDKNGMGKTGITYVVGQDKIMRSNLPDQETILKQKVETDYVDKALNGKTGWEISTNFKGEKVLAAYAPFKFAEINWAFVSEVSINEAFKAAEKIRNILMITTSLVLIISIIISLFFSKRISKPLIELSKKVDKFATGDFTVKFESKGKDETAMIANSLRNMANNLSETVKWLLEAGKKIESSSEILTTISEKTMGANEDVLEKARVIEDNAENAAATTEELTSGVSEVSTAAQSVSANAVEIAQEVNETTQLTEEGEKSITEITKIIESAVEKSKETEKTVEVLAEKAKNIGEIVETITNITEQTNLLALNAAIEAARAGEAGKGFAVVADEIRKLAEESKKATEQIAQILTEIKEGAQNANKATEDTVKVINEVESNADEIKEKFQKILERVENINQRIEGLTASAEEQSASTEEMAAASDKTAQMILEISNEITEITKEIEEESKEIGNVNEKAEELEKLVDQLNEKLNQFKI</sequence>
<gene>
    <name evidence="8" type="ORF">JRV97_01935</name>
</gene>